<accession>A0A834M5M9</accession>
<organism evidence="11 12">
    <name type="scientific">Rhynchophorus ferrugineus</name>
    <name type="common">Red palm weevil</name>
    <name type="synonym">Curculio ferrugineus</name>
    <dbReference type="NCBI Taxonomy" id="354439"/>
    <lineage>
        <taxon>Eukaryota</taxon>
        <taxon>Metazoa</taxon>
        <taxon>Ecdysozoa</taxon>
        <taxon>Arthropoda</taxon>
        <taxon>Hexapoda</taxon>
        <taxon>Insecta</taxon>
        <taxon>Pterygota</taxon>
        <taxon>Neoptera</taxon>
        <taxon>Endopterygota</taxon>
        <taxon>Coleoptera</taxon>
        <taxon>Polyphaga</taxon>
        <taxon>Cucujiformia</taxon>
        <taxon>Curculionidae</taxon>
        <taxon>Dryophthorinae</taxon>
        <taxon>Rhynchophorus</taxon>
    </lineage>
</organism>
<dbReference type="EMBL" id="JAACXV010014582">
    <property type="protein sequence ID" value="KAF7265994.1"/>
    <property type="molecule type" value="Genomic_DNA"/>
</dbReference>
<dbReference type="OrthoDB" id="6716065at2759"/>
<dbReference type="GO" id="GO:0004550">
    <property type="term" value="F:nucleoside diphosphate kinase activity"/>
    <property type="evidence" value="ECO:0007669"/>
    <property type="project" value="UniProtKB-EC"/>
</dbReference>
<evidence type="ECO:0000259" key="10">
    <source>
        <dbReference type="SMART" id="SM00562"/>
    </source>
</evidence>
<feature type="binding site" evidence="7">
    <location>
        <position position="85"/>
    </location>
    <ligand>
        <name>ATP</name>
        <dbReference type="ChEBI" id="CHEBI:30616"/>
    </ligand>
</feature>
<comment type="cofactor">
    <cofactor evidence="1">
        <name>Mg(2+)</name>
        <dbReference type="ChEBI" id="CHEBI:18420"/>
    </cofactor>
</comment>
<dbReference type="GO" id="GO:0005524">
    <property type="term" value="F:ATP binding"/>
    <property type="evidence" value="ECO:0007669"/>
    <property type="project" value="UniProtKB-KW"/>
</dbReference>
<evidence type="ECO:0000256" key="5">
    <source>
        <dbReference type="ARBA" id="ARBA00022777"/>
    </source>
</evidence>
<dbReference type="InterPro" id="IPR036850">
    <property type="entry name" value="NDK-like_dom_sf"/>
</dbReference>
<dbReference type="Pfam" id="PF00334">
    <property type="entry name" value="NDK"/>
    <property type="match status" value="1"/>
</dbReference>
<keyword evidence="12" id="KW-1185">Reference proteome</keyword>
<evidence type="ECO:0000313" key="11">
    <source>
        <dbReference type="EMBL" id="KAF7265994.1"/>
    </source>
</evidence>
<dbReference type="GO" id="GO:0006183">
    <property type="term" value="P:GTP biosynthetic process"/>
    <property type="evidence" value="ECO:0007669"/>
    <property type="project" value="InterPro"/>
</dbReference>
<dbReference type="InterPro" id="IPR001564">
    <property type="entry name" value="Nucleoside_diP_kinase"/>
</dbReference>
<comment type="caution">
    <text evidence="11">The sequence shown here is derived from an EMBL/GenBank/DDBJ whole genome shotgun (WGS) entry which is preliminary data.</text>
</comment>
<feature type="binding site" evidence="7">
    <location>
        <position position="51"/>
    </location>
    <ligand>
        <name>ATP</name>
        <dbReference type="ChEBI" id="CHEBI:30616"/>
    </ligand>
</feature>
<feature type="active site" description="Pros-phosphohistidine intermediate" evidence="7">
    <location>
        <position position="109"/>
    </location>
</feature>
<keyword evidence="4 9" id="KW-0547">Nucleotide-binding</keyword>
<gene>
    <name evidence="11" type="ORF">GWI33_020726</name>
</gene>
<dbReference type="Proteomes" id="UP000625711">
    <property type="component" value="Unassembled WGS sequence"/>
</dbReference>
<dbReference type="SUPFAM" id="SSF54919">
    <property type="entry name" value="Nucleoside diphosphate kinase, NDK"/>
    <property type="match status" value="1"/>
</dbReference>
<reference evidence="11" key="1">
    <citation type="submission" date="2020-08" db="EMBL/GenBank/DDBJ databases">
        <title>Genome sequencing and assembly of the red palm weevil Rhynchophorus ferrugineus.</title>
        <authorList>
            <person name="Dias G.B."/>
            <person name="Bergman C.M."/>
            <person name="Manee M."/>
        </authorList>
    </citation>
    <scope>NUCLEOTIDE SEQUENCE</scope>
    <source>
        <strain evidence="11">AA-2017</strain>
        <tissue evidence="11">Whole larva</tissue>
    </source>
</reference>
<evidence type="ECO:0000256" key="2">
    <source>
        <dbReference type="ARBA" id="ARBA00008142"/>
    </source>
</evidence>
<feature type="binding site" evidence="7">
    <location>
        <position position="3"/>
    </location>
    <ligand>
        <name>ATP</name>
        <dbReference type="ChEBI" id="CHEBI:30616"/>
    </ligand>
</feature>
<dbReference type="InterPro" id="IPR023005">
    <property type="entry name" value="Nucleoside_diP_kinase_AS"/>
</dbReference>
<dbReference type="PROSITE" id="PS51374">
    <property type="entry name" value="NDPK_LIKE"/>
    <property type="match status" value="1"/>
</dbReference>
<feature type="binding site" evidence="7">
    <location>
        <position position="106"/>
    </location>
    <ligand>
        <name>ATP</name>
        <dbReference type="ChEBI" id="CHEBI:30616"/>
    </ligand>
</feature>
<evidence type="ECO:0000256" key="4">
    <source>
        <dbReference type="ARBA" id="ARBA00022741"/>
    </source>
</evidence>
<evidence type="ECO:0000256" key="1">
    <source>
        <dbReference type="ARBA" id="ARBA00001946"/>
    </source>
</evidence>
<dbReference type="CDD" id="cd04413">
    <property type="entry name" value="NDPk_I"/>
    <property type="match status" value="1"/>
</dbReference>
<dbReference type="Gene3D" id="3.30.70.141">
    <property type="entry name" value="Nucleoside diphosphate kinase-like domain"/>
    <property type="match status" value="1"/>
</dbReference>
<evidence type="ECO:0000256" key="8">
    <source>
        <dbReference type="RuleBase" id="RU004011"/>
    </source>
</evidence>
<evidence type="ECO:0000313" key="12">
    <source>
        <dbReference type="Proteomes" id="UP000625711"/>
    </source>
</evidence>
<evidence type="ECO:0000256" key="9">
    <source>
        <dbReference type="RuleBase" id="RU004013"/>
    </source>
</evidence>
<dbReference type="GO" id="GO:0006241">
    <property type="term" value="P:CTP biosynthetic process"/>
    <property type="evidence" value="ECO:0007669"/>
    <property type="project" value="InterPro"/>
</dbReference>
<feature type="binding site" evidence="7">
    <location>
        <position position="96"/>
    </location>
    <ligand>
        <name>ATP</name>
        <dbReference type="ChEBI" id="CHEBI:30616"/>
    </ligand>
</feature>
<keyword evidence="5 9" id="KW-0418">Kinase</keyword>
<dbReference type="PRINTS" id="PR01243">
    <property type="entry name" value="NUCDPKINASE"/>
</dbReference>
<dbReference type="NCBIfam" id="NF001908">
    <property type="entry name" value="PRK00668.1"/>
    <property type="match status" value="1"/>
</dbReference>
<dbReference type="AlphaFoldDB" id="A0A834M5M9"/>
<comment type="similarity">
    <text evidence="2 7 8">Belongs to the NDK family.</text>
</comment>
<dbReference type="InterPro" id="IPR034907">
    <property type="entry name" value="NDK-like_dom"/>
</dbReference>
<evidence type="ECO:0000256" key="7">
    <source>
        <dbReference type="PROSITE-ProRule" id="PRU00706"/>
    </source>
</evidence>
<dbReference type="GO" id="GO:0006228">
    <property type="term" value="P:UTP biosynthetic process"/>
    <property type="evidence" value="ECO:0007669"/>
    <property type="project" value="InterPro"/>
</dbReference>
<dbReference type="PANTHER" id="PTHR11349">
    <property type="entry name" value="NUCLEOSIDE DIPHOSPHATE KINASE"/>
    <property type="match status" value="1"/>
</dbReference>
<name>A0A834M5M9_RHYFE</name>
<dbReference type="PROSITE" id="PS00469">
    <property type="entry name" value="NDPK"/>
    <property type="match status" value="1"/>
</dbReference>
<evidence type="ECO:0000256" key="6">
    <source>
        <dbReference type="ARBA" id="ARBA00022840"/>
    </source>
</evidence>
<protein>
    <recommendedName>
        <fullName evidence="9">Nucleoside diphosphate kinase</fullName>
        <ecNumber evidence="9">2.7.4.6</ecNumber>
    </recommendedName>
</protein>
<dbReference type="EC" id="2.7.4.6" evidence="9"/>
<dbReference type="SMART" id="SM00562">
    <property type="entry name" value="NDK"/>
    <property type="match status" value="1"/>
</dbReference>
<proteinExistence type="inferred from homology"/>
<dbReference type="FunFam" id="3.30.70.141:FF:000002">
    <property type="entry name" value="Nucleoside diphosphate kinase"/>
    <property type="match status" value="1"/>
</dbReference>
<feature type="binding site" evidence="7">
    <location>
        <position position="79"/>
    </location>
    <ligand>
        <name>ATP</name>
        <dbReference type="ChEBI" id="CHEBI:30616"/>
    </ligand>
</feature>
<sequence>MIKPDGVQRGLVGKIIARFEEKGLKLEALKFLRPSECLLHQHYAEHQGKSFFEPLVKYIQSGPVVPMVWQGPDAVKIARTLIGSTNPSQSPPGTIRGDMAVQTQKNLIHGSDSVTSAEREIDLWFDNKELIGWDRDGDKWVLESA</sequence>
<keyword evidence="6 9" id="KW-0067">ATP-binding</keyword>
<keyword evidence="3 9" id="KW-0808">Transferase</keyword>
<evidence type="ECO:0000256" key="3">
    <source>
        <dbReference type="ARBA" id="ARBA00022679"/>
    </source>
</evidence>
<feature type="domain" description="Nucleoside diphosphate kinase-like" evidence="10">
    <location>
        <begin position="1"/>
        <end position="132"/>
    </location>
</feature>
<comment type="catalytic activity">
    <reaction evidence="9">
        <text>a 2'-deoxyribonucleoside 5'-diphosphate + ATP = a 2'-deoxyribonucleoside 5'-triphosphate + ADP</text>
        <dbReference type="Rhea" id="RHEA:44640"/>
        <dbReference type="ChEBI" id="CHEBI:30616"/>
        <dbReference type="ChEBI" id="CHEBI:61560"/>
        <dbReference type="ChEBI" id="CHEBI:73316"/>
        <dbReference type="ChEBI" id="CHEBI:456216"/>
        <dbReference type="EC" id="2.7.4.6"/>
    </reaction>
</comment>